<keyword evidence="1" id="KW-0560">Oxidoreductase</keyword>
<comment type="caution">
    <text evidence="4">The sequence shown here is derived from an EMBL/GenBank/DDBJ whole genome shotgun (WGS) entry which is preliminary data.</text>
</comment>
<accession>A0A2U2AGL6</accession>
<dbReference type="OrthoDB" id="9787219at2"/>
<name>A0A2U2AGL6_9GAMM</name>
<keyword evidence="5" id="KW-1185">Reference proteome</keyword>
<evidence type="ECO:0000313" key="4">
    <source>
        <dbReference type="EMBL" id="PWD81792.1"/>
    </source>
</evidence>
<keyword evidence="4" id="KW-0670">Pyruvate</keyword>
<protein>
    <submittedName>
        <fullName evidence="4">Glyoxylate/hydroxypyruvate reductase A</fullName>
    </submittedName>
</protein>
<dbReference type="InterPro" id="IPR036291">
    <property type="entry name" value="NAD(P)-bd_dom_sf"/>
</dbReference>
<dbReference type="AlphaFoldDB" id="A0A2U2AGL6"/>
<evidence type="ECO:0000313" key="5">
    <source>
        <dbReference type="Proteomes" id="UP000245020"/>
    </source>
</evidence>
<dbReference type="EMBL" id="QEWQ01000001">
    <property type="protein sequence ID" value="PWD81792.1"/>
    <property type="molecule type" value="Genomic_DNA"/>
</dbReference>
<evidence type="ECO:0000256" key="2">
    <source>
        <dbReference type="ARBA" id="ARBA00023027"/>
    </source>
</evidence>
<dbReference type="SUPFAM" id="SSF51735">
    <property type="entry name" value="NAD(P)-binding Rossmann-fold domains"/>
    <property type="match status" value="1"/>
</dbReference>
<evidence type="ECO:0000256" key="1">
    <source>
        <dbReference type="ARBA" id="ARBA00023002"/>
    </source>
</evidence>
<evidence type="ECO:0000259" key="3">
    <source>
        <dbReference type="Pfam" id="PF02826"/>
    </source>
</evidence>
<dbReference type="SUPFAM" id="SSF52283">
    <property type="entry name" value="Formate/glycerate dehydrogenase catalytic domain-like"/>
    <property type="match status" value="1"/>
</dbReference>
<dbReference type="Gene3D" id="3.40.50.720">
    <property type="entry name" value="NAD(P)-binding Rossmann-like Domain"/>
    <property type="match status" value="2"/>
</dbReference>
<gene>
    <name evidence="4" type="ORF">DC083_00940</name>
</gene>
<sequence length="336" mass="37982">MEQATNNALNILYLTENGRGFDRWQAMFTKRHLNNNLNNNLNTEITLNLINYQDITDIEQFDFAGIDVVLAWKPPRGIFPRLTHLKLIQSLGMGVDHLFACPDLPSEIPIARIIDQDMITQMEEYCLYGTLTAFRQFQRYQKQQQESFWQPLPRHRHSEFQIGILGLGELGLSVAKRLYQNGFTALRGWARSEKSIDFLKSFAGESTLDQFASELDLLICLLPLTPETQGILNQSLFAQLKQGAYLINPARGDHLIETDLLSAIDQGQLSGALLDVFSTEPLPENHPFWHSSELIITPHVAASTNPDTATTQVLENITRVIAGELPHNAINPQRGY</sequence>
<dbReference type="PANTHER" id="PTHR43333">
    <property type="entry name" value="2-HACID_DH_C DOMAIN-CONTAINING PROTEIN"/>
    <property type="match status" value="1"/>
</dbReference>
<dbReference type="RefSeq" id="WP_109188418.1">
    <property type="nucleotide sequence ID" value="NZ_BMYA01000001.1"/>
</dbReference>
<keyword evidence="2" id="KW-0520">NAD</keyword>
<dbReference type="Pfam" id="PF02826">
    <property type="entry name" value="2-Hacid_dh_C"/>
    <property type="match status" value="1"/>
</dbReference>
<feature type="domain" description="D-isomer specific 2-hydroxyacid dehydrogenase NAD-binding" evidence="3">
    <location>
        <begin position="131"/>
        <end position="301"/>
    </location>
</feature>
<reference evidence="5" key="1">
    <citation type="submission" date="2018-05" db="EMBL/GenBank/DDBJ databases">
        <title>Ignatzschineria dubaiensis sp. nov., isolated from necrotic foot tissues of dromedaries (Camelus dromedarius) and associated maggots in Dubai, United Arab Emirates.</title>
        <authorList>
            <person name="Tsang C.C."/>
            <person name="Tang J.Y.M."/>
            <person name="Fong J.Y.H."/>
            <person name="Kinne J."/>
            <person name="Lee H.H."/>
            <person name="Joseph M."/>
            <person name="Jose S."/>
            <person name="Schuster R.K."/>
            <person name="Tang Y."/>
            <person name="Sivakumar S."/>
            <person name="Chen J.H.K."/>
            <person name="Teng J.L.L."/>
            <person name="Lau S.K.P."/>
            <person name="Wernery U."/>
            <person name="Woo P.C.Y."/>
        </authorList>
    </citation>
    <scope>NUCLEOTIDE SEQUENCE [LARGE SCALE GENOMIC DNA]</scope>
    <source>
        <strain evidence="5">KCTC 22644</strain>
    </source>
</reference>
<dbReference type="Proteomes" id="UP000245020">
    <property type="component" value="Unassembled WGS sequence"/>
</dbReference>
<proteinExistence type="predicted"/>
<dbReference type="PANTHER" id="PTHR43333:SF1">
    <property type="entry name" value="D-ISOMER SPECIFIC 2-HYDROXYACID DEHYDROGENASE NAD-BINDING DOMAIN-CONTAINING PROTEIN"/>
    <property type="match status" value="1"/>
</dbReference>
<dbReference type="GO" id="GO:0051287">
    <property type="term" value="F:NAD binding"/>
    <property type="evidence" value="ECO:0007669"/>
    <property type="project" value="InterPro"/>
</dbReference>
<organism evidence="4 5">
    <name type="scientific">Ignatzschineria ureiclastica</name>
    <dbReference type="NCBI Taxonomy" id="472582"/>
    <lineage>
        <taxon>Bacteria</taxon>
        <taxon>Pseudomonadati</taxon>
        <taxon>Pseudomonadota</taxon>
        <taxon>Gammaproteobacteria</taxon>
        <taxon>Cardiobacteriales</taxon>
        <taxon>Ignatzschineriaceae</taxon>
        <taxon>Ignatzschineria</taxon>
    </lineage>
</organism>
<dbReference type="InterPro" id="IPR006140">
    <property type="entry name" value="D-isomer_DH_NAD-bd"/>
</dbReference>
<dbReference type="GO" id="GO:0016491">
    <property type="term" value="F:oxidoreductase activity"/>
    <property type="evidence" value="ECO:0007669"/>
    <property type="project" value="UniProtKB-KW"/>
</dbReference>